<protein>
    <recommendedName>
        <fullName evidence="3">DUF2281 domain-containing protein</fullName>
    </recommendedName>
</protein>
<name>A0AA95JC66_9BACL</name>
<proteinExistence type="predicted"/>
<dbReference type="EMBL" id="CP119317">
    <property type="protein sequence ID" value="WEK53587.1"/>
    <property type="molecule type" value="Genomic_DNA"/>
</dbReference>
<accession>A0AA95JC66</accession>
<evidence type="ECO:0000313" key="2">
    <source>
        <dbReference type="Proteomes" id="UP001178662"/>
    </source>
</evidence>
<evidence type="ECO:0008006" key="3">
    <source>
        <dbReference type="Google" id="ProtNLM"/>
    </source>
</evidence>
<organism evidence="1 2">
    <name type="scientific">Candidatus Cohnella colombiensis</name>
    <dbReference type="NCBI Taxonomy" id="3121368"/>
    <lineage>
        <taxon>Bacteria</taxon>
        <taxon>Bacillati</taxon>
        <taxon>Bacillota</taxon>
        <taxon>Bacilli</taxon>
        <taxon>Bacillales</taxon>
        <taxon>Paenibacillaceae</taxon>
        <taxon>Cohnella</taxon>
    </lineage>
</organism>
<reference evidence="1" key="1">
    <citation type="submission" date="2023-03" db="EMBL/GenBank/DDBJ databases">
        <title>Andean soil-derived lignocellulolytic bacterial consortium as a source of novel taxa and putative plastic-active enzymes.</title>
        <authorList>
            <person name="Diaz-Garcia L."/>
            <person name="Chuvochina M."/>
            <person name="Feuerriegel G."/>
            <person name="Bunk B."/>
            <person name="Sproer C."/>
            <person name="Streit W.R."/>
            <person name="Rodriguez L.M."/>
            <person name="Overmann J."/>
            <person name="Jimenez D.J."/>
        </authorList>
    </citation>
    <scope>NUCLEOTIDE SEQUENCE</scope>
    <source>
        <strain evidence="1">MAG 2441</strain>
    </source>
</reference>
<sequence>MSVDKSKVLQLFEQLPESAKQSAFDFIQYLSAKQNQLDWDDIAKLEPDAVPLSQEEKRQLNSESGFMSWEEAMNELNLPTDIKS</sequence>
<keyword evidence="2" id="KW-1185">Reference proteome</keyword>
<gene>
    <name evidence="1" type="ORF">P0Y55_13500</name>
</gene>
<dbReference type="AlphaFoldDB" id="A0AA95JC66"/>
<dbReference type="Proteomes" id="UP001178662">
    <property type="component" value="Chromosome"/>
</dbReference>
<evidence type="ECO:0000313" key="1">
    <source>
        <dbReference type="EMBL" id="WEK53587.1"/>
    </source>
</evidence>